<keyword evidence="4 6" id="KW-0808">Transferase</keyword>
<proteinExistence type="inferred from homology"/>
<keyword evidence="3" id="KW-0328">Glycosyltransferase</keyword>
<dbReference type="Pfam" id="PF00535">
    <property type="entry name" value="Glycos_transf_2"/>
    <property type="match status" value="1"/>
</dbReference>
<dbReference type="PANTHER" id="PTHR43179">
    <property type="entry name" value="RHAMNOSYLTRANSFERASE WBBL"/>
    <property type="match status" value="1"/>
</dbReference>
<evidence type="ECO:0000256" key="3">
    <source>
        <dbReference type="ARBA" id="ARBA00022676"/>
    </source>
</evidence>
<evidence type="ECO:0000259" key="5">
    <source>
        <dbReference type="Pfam" id="PF00535"/>
    </source>
</evidence>
<evidence type="ECO:0000256" key="4">
    <source>
        <dbReference type="ARBA" id="ARBA00022679"/>
    </source>
</evidence>
<dbReference type="CDD" id="cd04185">
    <property type="entry name" value="GT_2_like_b"/>
    <property type="match status" value="1"/>
</dbReference>
<sequence length="304" mass="34143">MENSIDAVVVTYNRLPLLKECLNALLNQRENLSSIFVINNHSTDGTTEYLEHIKDPLIKTSTLHDNIGGAAGFEYGVNKASSEGSGNYVWIMDDDTIPNIEASAALLEKASLLEDDFGFLCSNVRWTDGRATNIAHVSTDWPDKIDMGLVGVVSATFVSVLVPKVNIKRLGLPLGSMQIWGDDTEYTTRLSAAKTSFFVSESIVVHKTGYNLMADNLKTIQADRIWRFKSMYRNLIYVKRIYGRKKDVTKMVLSNVFTGLTCITAQDHRLRRLEAAIVGTWNGFFFNPEIKYPNNKMVENEIDK</sequence>
<comment type="pathway">
    <text evidence="1">Cell wall biogenesis; cell wall polysaccharide biosynthesis.</text>
</comment>
<dbReference type="SUPFAM" id="SSF53448">
    <property type="entry name" value="Nucleotide-diphospho-sugar transferases"/>
    <property type="match status" value="1"/>
</dbReference>
<dbReference type="Proteomes" id="UP000542889">
    <property type="component" value="Unassembled WGS sequence"/>
</dbReference>
<protein>
    <submittedName>
        <fullName evidence="6">Glycosyltransferase family 2 protein</fullName>
    </submittedName>
</protein>
<name>A0A7Y7QDJ4_LACRH</name>
<dbReference type="GO" id="GO:0016757">
    <property type="term" value="F:glycosyltransferase activity"/>
    <property type="evidence" value="ECO:0007669"/>
    <property type="project" value="UniProtKB-KW"/>
</dbReference>
<dbReference type="Gene3D" id="3.90.550.10">
    <property type="entry name" value="Spore Coat Polysaccharide Biosynthesis Protein SpsA, Chain A"/>
    <property type="match status" value="1"/>
</dbReference>
<evidence type="ECO:0000256" key="2">
    <source>
        <dbReference type="ARBA" id="ARBA00006739"/>
    </source>
</evidence>
<dbReference type="AlphaFoldDB" id="A0A7Y7QDJ4"/>
<reference evidence="6 7" key="1">
    <citation type="submission" date="2020-06" db="EMBL/GenBank/DDBJ databases">
        <title>Lactobacillus rhamnosus QC,genome.</title>
        <authorList>
            <person name="Yi H."/>
            <person name="Jin M."/>
        </authorList>
    </citation>
    <scope>NUCLEOTIDE SEQUENCE [LARGE SCALE GENOMIC DNA]</scope>
    <source>
        <strain evidence="6 7">QC</strain>
    </source>
</reference>
<dbReference type="InterPro" id="IPR029044">
    <property type="entry name" value="Nucleotide-diphossugar_trans"/>
</dbReference>
<organism evidence="6 7">
    <name type="scientific">Lacticaseibacillus rhamnosus</name>
    <name type="common">Lactobacillus rhamnosus</name>
    <dbReference type="NCBI Taxonomy" id="47715"/>
    <lineage>
        <taxon>Bacteria</taxon>
        <taxon>Bacillati</taxon>
        <taxon>Bacillota</taxon>
        <taxon>Bacilli</taxon>
        <taxon>Lactobacillales</taxon>
        <taxon>Lactobacillaceae</taxon>
        <taxon>Lacticaseibacillus</taxon>
    </lineage>
</organism>
<feature type="domain" description="Glycosyltransferase 2-like" evidence="5">
    <location>
        <begin position="7"/>
        <end position="112"/>
    </location>
</feature>
<comment type="similarity">
    <text evidence="2">Belongs to the glycosyltransferase 2 family.</text>
</comment>
<evidence type="ECO:0000256" key="1">
    <source>
        <dbReference type="ARBA" id="ARBA00004776"/>
    </source>
</evidence>
<comment type="caution">
    <text evidence="6">The sequence shown here is derived from an EMBL/GenBank/DDBJ whole genome shotgun (WGS) entry which is preliminary data.</text>
</comment>
<dbReference type="RefSeq" id="WP_176817467.1">
    <property type="nucleotide sequence ID" value="NZ_JABXWP010000001.1"/>
</dbReference>
<dbReference type="PANTHER" id="PTHR43179:SF12">
    <property type="entry name" value="GALACTOFURANOSYLTRANSFERASE GLFT2"/>
    <property type="match status" value="1"/>
</dbReference>
<evidence type="ECO:0000313" key="6">
    <source>
        <dbReference type="EMBL" id="NVO87106.1"/>
    </source>
</evidence>
<dbReference type="InterPro" id="IPR001173">
    <property type="entry name" value="Glyco_trans_2-like"/>
</dbReference>
<dbReference type="EMBL" id="JABXWP010000001">
    <property type="protein sequence ID" value="NVO87106.1"/>
    <property type="molecule type" value="Genomic_DNA"/>
</dbReference>
<gene>
    <name evidence="6" type="ORF">HWN39_01170</name>
</gene>
<accession>A0A7Y7QDJ4</accession>
<evidence type="ECO:0000313" key="7">
    <source>
        <dbReference type="Proteomes" id="UP000542889"/>
    </source>
</evidence>